<keyword evidence="3 10" id="KW-0963">Cytoplasm</keyword>
<dbReference type="InterPro" id="IPR006700">
    <property type="entry name" value="RsmE"/>
</dbReference>
<dbReference type="InterPro" id="IPR029026">
    <property type="entry name" value="tRNA_m1G_MTases_N"/>
</dbReference>
<comment type="similarity">
    <text evidence="2 10">Belongs to the RNA methyltransferase RsmE family.</text>
</comment>
<comment type="function">
    <text evidence="8 10">Specifically methylates the N3 position of the uracil ring of uridine 1498 (m3U1498) in 16S rRNA. Acts on the fully assembled 30S ribosomal subunit.</text>
</comment>
<organism evidence="13 14">
    <name type="scientific">Chitinophaga terrae</name>
    <name type="common">ex Kim and Jung 2007</name>
    <dbReference type="NCBI Taxonomy" id="408074"/>
    <lineage>
        <taxon>Bacteria</taxon>
        <taxon>Pseudomonadati</taxon>
        <taxon>Bacteroidota</taxon>
        <taxon>Chitinophagia</taxon>
        <taxon>Chitinophagales</taxon>
        <taxon>Chitinophagaceae</taxon>
        <taxon>Chitinophaga</taxon>
    </lineage>
</organism>
<evidence type="ECO:0000313" key="13">
    <source>
        <dbReference type="EMBL" id="SEB10504.1"/>
    </source>
</evidence>
<dbReference type="NCBIfam" id="TIGR00046">
    <property type="entry name" value="RsmE family RNA methyltransferase"/>
    <property type="match status" value="1"/>
</dbReference>
<dbReference type="PANTHER" id="PTHR30027">
    <property type="entry name" value="RIBOSOMAL RNA SMALL SUBUNIT METHYLTRANSFERASE E"/>
    <property type="match status" value="1"/>
</dbReference>
<dbReference type="Gene3D" id="2.40.240.20">
    <property type="entry name" value="Hypothetical PUA domain-like, domain 1"/>
    <property type="match status" value="1"/>
</dbReference>
<dbReference type="Gene3D" id="3.40.1280.10">
    <property type="match status" value="1"/>
</dbReference>
<evidence type="ECO:0000259" key="12">
    <source>
        <dbReference type="Pfam" id="PF20260"/>
    </source>
</evidence>
<dbReference type="RefSeq" id="WP_089766102.1">
    <property type="nucleotide sequence ID" value="NZ_BKAT01000068.1"/>
</dbReference>
<evidence type="ECO:0000256" key="3">
    <source>
        <dbReference type="ARBA" id="ARBA00022490"/>
    </source>
</evidence>
<dbReference type="Pfam" id="PF04452">
    <property type="entry name" value="Methyltrans_RNA"/>
    <property type="match status" value="1"/>
</dbReference>
<proteinExistence type="inferred from homology"/>
<dbReference type="EC" id="2.1.1.193" evidence="10"/>
<dbReference type="InterPro" id="IPR046887">
    <property type="entry name" value="RsmE_PUA-like"/>
</dbReference>
<dbReference type="PANTHER" id="PTHR30027:SF3">
    <property type="entry name" value="16S RRNA (URACIL(1498)-N(3))-METHYLTRANSFERASE"/>
    <property type="match status" value="1"/>
</dbReference>
<evidence type="ECO:0000256" key="10">
    <source>
        <dbReference type="PIRNR" id="PIRNR015601"/>
    </source>
</evidence>
<evidence type="ECO:0000313" key="14">
    <source>
        <dbReference type="Proteomes" id="UP000199656"/>
    </source>
</evidence>
<dbReference type="Proteomes" id="UP000199656">
    <property type="component" value="Unassembled WGS sequence"/>
</dbReference>
<keyword evidence="4 10" id="KW-0698">rRNA processing</keyword>
<evidence type="ECO:0000256" key="4">
    <source>
        <dbReference type="ARBA" id="ARBA00022552"/>
    </source>
</evidence>
<dbReference type="GO" id="GO:0070042">
    <property type="term" value="F:rRNA (uridine-N3-)-methyltransferase activity"/>
    <property type="evidence" value="ECO:0007669"/>
    <property type="project" value="TreeGrafter"/>
</dbReference>
<feature type="domain" description="Ribosomal RNA small subunit methyltransferase E methyltransferase" evidence="11">
    <location>
        <begin position="78"/>
        <end position="230"/>
    </location>
</feature>
<accession>A0A1H4GLR3</accession>
<dbReference type="CDD" id="cd18084">
    <property type="entry name" value="RsmE-like"/>
    <property type="match status" value="1"/>
</dbReference>
<dbReference type="AlphaFoldDB" id="A0A1H4GLR3"/>
<evidence type="ECO:0000259" key="11">
    <source>
        <dbReference type="Pfam" id="PF04452"/>
    </source>
</evidence>
<dbReference type="PIRSF" id="PIRSF015601">
    <property type="entry name" value="MTase_slr0722"/>
    <property type="match status" value="1"/>
</dbReference>
<keyword evidence="5 10" id="KW-0489">Methyltransferase</keyword>
<feature type="domain" description="Ribosomal RNA small subunit methyltransferase E PUA-like" evidence="12">
    <location>
        <begin position="22"/>
        <end position="66"/>
    </location>
</feature>
<dbReference type="STRING" id="408074.SAMN05660909_05491"/>
<dbReference type="SUPFAM" id="SSF75217">
    <property type="entry name" value="alpha/beta knot"/>
    <property type="match status" value="1"/>
</dbReference>
<evidence type="ECO:0000256" key="7">
    <source>
        <dbReference type="ARBA" id="ARBA00022691"/>
    </source>
</evidence>
<comment type="catalytic activity">
    <reaction evidence="9 10">
        <text>uridine(1498) in 16S rRNA + S-adenosyl-L-methionine = N(3)-methyluridine(1498) in 16S rRNA + S-adenosyl-L-homocysteine + H(+)</text>
        <dbReference type="Rhea" id="RHEA:42920"/>
        <dbReference type="Rhea" id="RHEA-COMP:10283"/>
        <dbReference type="Rhea" id="RHEA-COMP:10284"/>
        <dbReference type="ChEBI" id="CHEBI:15378"/>
        <dbReference type="ChEBI" id="CHEBI:57856"/>
        <dbReference type="ChEBI" id="CHEBI:59789"/>
        <dbReference type="ChEBI" id="CHEBI:65315"/>
        <dbReference type="ChEBI" id="CHEBI:74502"/>
        <dbReference type="EC" id="2.1.1.193"/>
    </reaction>
</comment>
<sequence length="239" mass="26365">MELSVFYAPDLQLDAQSYTMNEDTSKYCIQVLRHENGDEVLLADGKGHKFSAVITDDNRKRCTVKISGVETLTPPAAALTIAIAFTKNASRIEWFLEKATEIGIQRIIPLISHRSEKEKIKADRLNSILVSAMLQSQQFYLPVLELPQAFARLVKADTSEQRFIAHCLPAQKQALGEIMEAGKDTIILVGPEGDFTPEEVQQALQAGYKPITLGDTRLRTETAGLVAVVLANAVARKDV</sequence>
<evidence type="ECO:0000256" key="9">
    <source>
        <dbReference type="ARBA" id="ARBA00047944"/>
    </source>
</evidence>
<dbReference type="InterPro" id="IPR015947">
    <property type="entry name" value="PUA-like_sf"/>
</dbReference>
<keyword evidence="6 10" id="KW-0808">Transferase</keyword>
<keyword evidence="7 10" id="KW-0949">S-adenosyl-L-methionine</keyword>
<protein>
    <recommendedName>
        <fullName evidence="10">Ribosomal RNA small subunit methyltransferase E</fullName>
        <ecNumber evidence="10">2.1.1.193</ecNumber>
    </recommendedName>
</protein>
<evidence type="ECO:0000256" key="8">
    <source>
        <dbReference type="ARBA" id="ARBA00025699"/>
    </source>
</evidence>
<name>A0A1H4GLR3_9BACT</name>
<evidence type="ECO:0000256" key="1">
    <source>
        <dbReference type="ARBA" id="ARBA00004496"/>
    </source>
</evidence>
<gene>
    <name evidence="13" type="ORF">SAMN05660909_05491</name>
</gene>
<dbReference type="NCBIfam" id="NF008702">
    <property type="entry name" value="PRK11713.6-1"/>
    <property type="match status" value="1"/>
</dbReference>
<evidence type="ECO:0000256" key="6">
    <source>
        <dbReference type="ARBA" id="ARBA00022679"/>
    </source>
</evidence>
<dbReference type="OrthoDB" id="9815641at2"/>
<reference evidence="14" key="1">
    <citation type="submission" date="2016-10" db="EMBL/GenBank/DDBJ databases">
        <authorList>
            <person name="Varghese N."/>
            <person name="Submissions S."/>
        </authorList>
    </citation>
    <scope>NUCLEOTIDE SEQUENCE [LARGE SCALE GENOMIC DNA]</scope>
    <source>
        <strain evidence="14">DSM 23920</strain>
    </source>
</reference>
<dbReference type="EMBL" id="FNRL01000045">
    <property type="protein sequence ID" value="SEB10504.1"/>
    <property type="molecule type" value="Genomic_DNA"/>
</dbReference>
<dbReference type="GO" id="GO:0070475">
    <property type="term" value="P:rRNA base methylation"/>
    <property type="evidence" value="ECO:0007669"/>
    <property type="project" value="TreeGrafter"/>
</dbReference>
<evidence type="ECO:0000256" key="5">
    <source>
        <dbReference type="ARBA" id="ARBA00022603"/>
    </source>
</evidence>
<dbReference type="Pfam" id="PF20260">
    <property type="entry name" value="PUA_4"/>
    <property type="match status" value="1"/>
</dbReference>
<dbReference type="InterPro" id="IPR029028">
    <property type="entry name" value="Alpha/beta_knot_MTases"/>
</dbReference>
<dbReference type="GO" id="GO:0005737">
    <property type="term" value="C:cytoplasm"/>
    <property type="evidence" value="ECO:0007669"/>
    <property type="project" value="UniProtKB-SubCell"/>
</dbReference>
<dbReference type="InterPro" id="IPR046886">
    <property type="entry name" value="RsmE_MTase_dom"/>
</dbReference>
<dbReference type="SUPFAM" id="SSF88697">
    <property type="entry name" value="PUA domain-like"/>
    <property type="match status" value="1"/>
</dbReference>
<evidence type="ECO:0000256" key="2">
    <source>
        <dbReference type="ARBA" id="ARBA00005528"/>
    </source>
</evidence>
<comment type="subcellular location">
    <subcellularLocation>
        <location evidence="1 10">Cytoplasm</location>
    </subcellularLocation>
</comment>
<keyword evidence="14" id="KW-1185">Reference proteome</keyword>